<keyword evidence="5 7" id="KW-1133">Transmembrane helix</keyword>
<reference evidence="8 9" key="1">
    <citation type="journal article" date="2019" name="Int. J. Syst. Evol. Microbiol.">
        <title>The Global Catalogue of Microorganisms (GCM) 10K type strain sequencing project: providing services to taxonomists for standard genome sequencing and annotation.</title>
        <authorList>
            <consortium name="The Broad Institute Genomics Platform"/>
            <consortium name="The Broad Institute Genome Sequencing Center for Infectious Disease"/>
            <person name="Wu L."/>
            <person name="Ma J."/>
        </authorList>
    </citation>
    <scope>NUCLEOTIDE SEQUENCE [LARGE SCALE GENOMIC DNA]</scope>
    <source>
        <strain evidence="8 9">YIM 94188</strain>
    </source>
</reference>
<evidence type="ECO:0000256" key="5">
    <source>
        <dbReference type="ARBA" id="ARBA00022989"/>
    </source>
</evidence>
<evidence type="ECO:0000256" key="3">
    <source>
        <dbReference type="ARBA" id="ARBA00022475"/>
    </source>
</evidence>
<comment type="similarity">
    <text evidence="2">Belongs to the UPF0324 family.</text>
</comment>
<feature type="transmembrane region" description="Helical" evidence="7">
    <location>
        <begin position="313"/>
        <end position="334"/>
    </location>
</feature>
<feature type="transmembrane region" description="Helical" evidence="7">
    <location>
        <begin position="95"/>
        <end position="117"/>
    </location>
</feature>
<dbReference type="PANTHER" id="PTHR30106:SF2">
    <property type="entry name" value="UPF0324 INNER MEMBRANE PROTEIN YEIH"/>
    <property type="match status" value="1"/>
</dbReference>
<dbReference type="Proteomes" id="UP001596408">
    <property type="component" value="Unassembled WGS sequence"/>
</dbReference>
<dbReference type="InterPro" id="IPR018383">
    <property type="entry name" value="UPF0324_pro"/>
</dbReference>
<dbReference type="Pfam" id="PF03601">
    <property type="entry name" value="Cons_hypoth698"/>
    <property type="match status" value="1"/>
</dbReference>
<feature type="transmembrane region" description="Helical" evidence="7">
    <location>
        <begin position="281"/>
        <end position="301"/>
    </location>
</feature>
<keyword evidence="4 7" id="KW-0812">Transmembrane</keyword>
<dbReference type="PANTHER" id="PTHR30106">
    <property type="entry name" value="INNER MEMBRANE PROTEIN YEIH-RELATED"/>
    <property type="match status" value="1"/>
</dbReference>
<evidence type="ECO:0000256" key="1">
    <source>
        <dbReference type="ARBA" id="ARBA00004651"/>
    </source>
</evidence>
<protein>
    <submittedName>
        <fullName evidence="8">YeiH family protein</fullName>
    </submittedName>
</protein>
<comment type="subcellular location">
    <subcellularLocation>
        <location evidence="1">Cell membrane</location>
        <topology evidence="1">Multi-pass membrane protein</topology>
    </subcellularLocation>
</comment>
<keyword evidence="6 7" id="KW-0472">Membrane</keyword>
<dbReference type="EMBL" id="JBHSXH010000009">
    <property type="protein sequence ID" value="MFC6824488.1"/>
    <property type="molecule type" value="Genomic_DNA"/>
</dbReference>
<feature type="transmembrane region" description="Helical" evidence="7">
    <location>
        <begin position="12"/>
        <end position="36"/>
    </location>
</feature>
<keyword evidence="9" id="KW-1185">Reference proteome</keyword>
<feature type="transmembrane region" description="Helical" evidence="7">
    <location>
        <begin position="157"/>
        <end position="178"/>
    </location>
</feature>
<keyword evidence="3" id="KW-1003">Cell membrane</keyword>
<sequence>MNGNGDGTPRVVRRAGAVVPGLLLLVALAGIARLVAGAVPGLNALLLAVGFGAVVANTVGVPARVDAGVRYRGLLLETGIVLLGARIAFSDLVATGPVVLALAVAAVVCGVALVEFLGRRVFDLKRKTASLLAAGASVCGVSAATAIAGTIDADGESLAHVVAAILLFDAVTLLLFPVAGDLLALSPRQFGVWAGLSMYSTGPVTAAGFAHSPAAGQWATVTKLARNALLGVVALWYAFRYADRTAESGAASLLDGVPNFLAGFAFVALAANAGLLSSETLSTIEATSDALFALAFAGLGLDVRLEAMREAGFAPVAVLSVALVVVSAAALLAVTTLL</sequence>
<evidence type="ECO:0000256" key="4">
    <source>
        <dbReference type="ARBA" id="ARBA00022692"/>
    </source>
</evidence>
<dbReference type="RefSeq" id="WP_379693483.1">
    <property type="nucleotide sequence ID" value="NZ_JBHSXH010000009.1"/>
</dbReference>
<evidence type="ECO:0000313" key="8">
    <source>
        <dbReference type="EMBL" id="MFC6824488.1"/>
    </source>
</evidence>
<feature type="transmembrane region" description="Helical" evidence="7">
    <location>
        <begin position="73"/>
        <end position="89"/>
    </location>
</feature>
<evidence type="ECO:0000313" key="9">
    <source>
        <dbReference type="Proteomes" id="UP001596408"/>
    </source>
</evidence>
<evidence type="ECO:0000256" key="2">
    <source>
        <dbReference type="ARBA" id="ARBA00007977"/>
    </source>
</evidence>
<comment type="caution">
    <text evidence="8">The sequence shown here is derived from an EMBL/GenBank/DDBJ whole genome shotgun (WGS) entry which is preliminary data.</text>
</comment>
<feature type="transmembrane region" description="Helical" evidence="7">
    <location>
        <begin position="190"/>
        <end position="212"/>
    </location>
</feature>
<accession>A0ABD5TYU9</accession>
<evidence type="ECO:0000256" key="7">
    <source>
        <dbReference type="SAM" id="Phobius"/>
    </source>
</evidence>
<organism evidence="8 9">
    <name type="scientific">Halopelagius fulvigenes</name>
    <dbReference type="NCBI Taxonomy" id="1198324"/>
    <lineage>
        <taxon>Archaea</taxon>
        <taxon>Methanobacteriati</taxon>
        <taxon>Methanobacteriota</taxon>
        <taxon>Stenosarchaea group</taxon>
        <taxon>Halobacteria</taxon>
        <taxon>Halobacteriales</taxon>
        <taxon>Haloferacaceae</taxon>
    </lineage>
</organism>
<feature type="transmembrane region" description="Helical" evidence="7">
    <location>
        <begin position="224"/>
        <end position="241"/>
    </location>
</feature>
<feature type="transmembrane region" description="Helical" evidence="7">
    <location>
        <begin position="129"/>
        <end position="151"/>
    </location>
</feature>
<gene>
    <name evidence="8" type="ORF">ACFQEV_05690</name>
</gene>
<name>A0ABD5TYU9_9EURY</name>
<dbReference type="AlphaFoldDB" id="A0ABD5TYU9"/>
<dbReference type="GO" id="GO:0005886">
    <property type="term" value="C:plasma membrane"/>
    <property type="evidence" value="ECO:0007669"/>
    <property type="project" value="UniProtKB-SubCell"/>
</dbReference>
<proteinExistence type="inferred from homology"/>
<evidence type="ECO:0000256" key="6">
    <source>
        <dbReference type="ARBA" id="ARBA00023136"/>
    </source>
</evidence>
<feature type="transmembrane region" description="Helical" evidence="7">
    <location>
        <begin position="42"/>
        <end position="61"/>
    </location>
</feature>
<feature type="transmembrane region" description="Helical" evidence="7">
    <location>
        <begin position="253"/>
        <end position="275"/>
    </location>
</feature>